<keyword evidence="6 10" id="KW-0472">Membrane</keyword>
<evidence type="ECO:0000256" key="6">
    <source>
        <dbReference type="ARBA" id="ARBA00023136"/>
    </source>
</evidence>
<dbReference type="RefSeq" id="XP_022102521.1">
    <property type="nucleotide sequence ID" value="XM_022246829.1"/>
</dbReference>
<proteinExistence type="predicted"/>
<dbReference type="InterPro" id="IPR000276">
    <property type="entry name" value="GPCR_Rhodpsn"/>
</dbReference>
<dbReference type="Pfam" id="PF00001">
    <property type="entry name" value="7tm_1"/>
    <property type="match status" value="1"/>
</dbReference>
<protein>
    <submittedName>
        <fullName evidence="13">D(2) dopamine receptor-like</fullName>
    </submittedName>
</protein>
<evidence type="ECO:0000313" key="13">
    <source>
        <dbReference type="RefSeq" id="XP_022102521.1"/>
    </source>
</evidence>
<name>A0A8B7ZGZ8_ACAPL</name>
<evidence type="ECO:0000256" key="10">
    <source>
        <dbReference type="SAM" id="Phobius"/>
    </source>
</evidence>
<keyword evidence="4 10" id="KW-1133">Transmembrane helix</keyword>
<feature type="transmembrane region" description="Helical" evidence="10">
    <location>
        <begin position="49"/>
        <end position="68"/>
    </location>
</feature>
<keyword evidence="7" id="KW-0675">Receptor</keyword>
<gene>
    <name evidence="13" type="primary">LOC110985649</name>
</gene>
<feature type="region of interest" description="Disordered" evidence="9">
    <location>
        <begin position="243"/>
        <end position="264"/>
    </location>
</feature>
<feature type="transmembrane region" description="Helical" evidence="10">
    <location>
        <begin position="345"/>
        <end position="368"/>
    </location>
</feature>
<keyword evidence="12" id="KW-1185">Reference proteome</keyword>
<dbReference type="Gene3D" id="1.20.1070.10">
    <property type="entry name" value="Rhodopsin 7-helix transmembrane proteins"/>
    <property type="match status" value="1"/>
</dbReference>
<evidence type="ECO:0000256" key="2">
    <source>
        <dbReference type="ARBA" id="ARBA00022475"/>
    </source>
</evidence>
<dbReference type="PANTHER" id="PTHR24230">
    <property type="entry name" value="G-PROTEIN COUPLED RECEPTOR"/>
    <property type="match status" value="1"/>
</dbReference>
<dbReference type="GO" id="GO:0005886">
    <property type="term" value="C:plasma membrane"/>
    <property type="evidence" value="ECO:0007669"/>
    <property type="project" value="UniProtKB-SubCell"/>
</dbReference>
<dbReference type="GeneID" id="110985649"/>
<dbReference type="Proteomes" id="UP000694845">
    <property type="component" value="Unplaced"/>
</dbReference>
<dbReference type="InterPro" id="IPR017452">
    <property type="entry name" value="GPCR_Rhodpsn_7TM"/>
</dbReference>
<feature type="transmembrane region" description="Helical" evidence="10">
    <location>
        <begin position="163"/>
        <end position="189"/>
    </location>
</feature>
<feature type="transmembrane region" description="Helical" evidence="10">
    <location>
        <begin position="88"/>
        <end position="111"/>
    </location>
</feature>
<evidence type="ECO:0000256" key="5">
    <source>
        <dbReference type="ARBA" id="ARBA00023040"/>
    </source>
</evidence>
<feature type="transmembrane region" description="Helical" evidence="10">
    <location>
        <begin position="315"/>
        <end position="333"/>
    </location>
</feature>
<dbReference type="PANTHER" id="PTHR24230:SF0">
    <property type="entry name" value="G-PROTEIN COUPLED RECEPTORS FAMILY 1 PROFILE DOMAIN-CONTAINING PROTEIN"/>
    <property type="match status" value="1"/>
</dbReference>
<accession>A0A8B7ZGZ8</accession>
<keyword evidence="5" id="KW-0297">G-protein coupled receptor</keyword>
<evidence type="ECO:0000256" key="4">
    <source>
        <dbReference type="ARBA" id="ARBA00022989"/>
    </source>
</evidence>
<dbReference type="AlphaFoldDB" id="A0A8B7ZGZ8"/>
<feature type="transmembrane region" description="Helical" evidence="10">
    <location>
        <begin position="20"/>
        <end position="42"/>
    </location>
</feature>
<evidence type="ECO:0000256" key="7">
    <source>
        <dbReference type="ARBA" id="ARBA00023170"/>
    </source>
</evidence>
<dbReference type="KEGG" id="aplc:110985649"/>
<dbReference type="CDD" id="cd00637">
    <property type="entry name" value="7tm_classA_rhodopsin-like"/>
    <property type="match status" value="1"/>
</dbReference>
<keyword evidence="2" id="KW-1003">Cell membrane</keyword>
<sequence>MQWDENLDTNDRASATFLVMYNVLIILIGVPGNSLILTVYWGKSHKCSTHILIMALAVADLIICLLRIWDVTWNCSVLAGADIPDLRLRFNCFDFTMVGTSIWVTAVIALDRYDCVCRPSRRRMSDVRAKKAVVVGFAISTIVNTPLYIKVALEDEGSVALDMVMYVLQITSFILPILIMSVCYTLVFLTIRKHVKGRVVHPSDDEVINVHENCSTRSQKSLCVSGQVRVSIRPSPGPFPELFQQPRSPFSHVPKETTSDKTRRRENLRQKIGHKQFVASLYPEGGATSSATLPRRLGCRRSQSPSPALQRRTTLMLFITSVVFVLCWMPFWIKVLYEIFGNASVFLNTFMETLYLNNVINPFIYGLANRRFRKDCKDVFRRMRKC</sequence>
<dbReference type="SUPFAM" id="SSF81321">
    <property type="entry name" value="Family A G protein-coupled receptor-like"/>
    <property type="match status" value="1"/>
</dbReference>
<keyword evidence="8" id="KW-0807">Transducer</keyword>
<evidence type="ECO:0000256" key="3">
    <source>
        <dbReference type="ARBA" id="ARBA00022692"/>
    </source>
</evidence>
<dbReference type="OrthoDB" id="5969463at2759"/>
<evidence type="ECO:0000259" key="11">
    <source>
        <dbReference type="PROSITE" id="PS50262"/>
    </source>
</evidence>
<evidence type="ECO:0000256" key="9">
    <source>
        <dbReference type="SAM" id="MobiDB-lite"/>
    </source>
</evidence>
<dbReference type="PROSITE" id="PS50262">
    <property type="entry name" value="G_PROTEIN_RECEP_F1_2"/>
    <property type="match status" value="1"/>
</dbReference>
<evidence type="ECO:0000256" key="8">
    <source>
        <dbReference type="ARBA" id="ARBA00023224"/>
    </source>
</evidence>
<dbReference type="PRINTS" id="PR00237">
    <property type="entry name" value="GPCRRHODOPSN"/>
</dbReference>
<dbReference type="GO" id="GO:0007218">
    <property type="term" value="P:neuropeptide signaling pathway"/>
    <property type="evidence" value="ECO:0007669"/>
    <property type="project" value="TreeGrafter"/>
</dbReference>
<evidence type="ECO:0000313" key="12">
    <source>
        <dbReference type="Proteomes" id="UP000694845"/>
    </source>
</evidence>
<feature type="compositionally biased region" description="Basic and acidic residues" evidence="9">
    <location>
        <begin position="253"/>
        <end position="264"/>
    </location>
</feature>
<feature type="domain" description="G-protein coupled receptors family 1 profile" evidence="11">
    <location>
        <begin position="32"/>
        <end position="365"/>
    </location>
</feature>
<dbReference type="GO" id="GO:0008528">
    <property type="term" value="F:G protein-coupled peptide receptor activity"/>
    <property type="evidence" value="ECO:0007669"/>
    <property type="project" value="TreeGrafter"/>
</dbReference>
<evidence type="ECO:0000256" key="1">
    <source>
        <dbReference type="ARBA" id="ARBA00004651"/>
    </source>
</evidence>
<keyword evidence="3 10" id="KW-0812">Transmembrane</keyword>
<comment type="subcellular location">
    <subcellularLocation>
        <location evidence="1">Cell membrane</location>
        <topology evidence="1">Multi-pass membrane protein</topology>
    </subcellularLocation>
</comment>
<feature type="transmembrane region" description="Helical" evidence="10">
    <location>
        <begin position="132"/>
        <end position="151"/>
    </location>
</feature>
<reference evidence="13" key="1">
    <citation type="submission" date="2025-08" db="UniProtKB">
        <authorList>
            <consortium name="RefSeq"/>
        </authorList>
    </citation>
    <scope>IDENTIFICATION</scope>
</reference>
<organism evidence="12 13">
    <name type="scientific">Acanthaster planci</name>
    <name type="common">Crown-of-thorns starfish</name>
    <dbReference type="NCBI Taxonomy" id="133434"/>
    <lineage>
        <taxon>Eukaryota</taxon>
        <taxon>Metazoa</taxon>
        <taxon>Echinodermata</taxon>
        <taxon>Eleutherozoa</taxon>
        <taxon>Asterozoa</taxon>
        <taxon>Asteroidea</taxon>
        <taxon>Valvatacea</taxon>
        <taxon>Valvatida</taxon>
        <taxon>Acanthasteridae</taxon>
        <taxon>Acanthaster</taxon>
    </lineage>
</organism>